<evidence type="ECO:0000313" key="2">
    <source>
        <dbReference type="EMBL" id="CAG8892396.1"/>
    </source>
</evidence>
<evidence type="ECO:0000259" key="1">
    <source>
        <dbReference type="Pfam" id="PF13649"/>
    </source>
</evidence>
<dbReference type="InterPro" id="IPR041698">
    <property type="entry name" value="Methyltransf_25"/>
</dbReference>
<dbReference type="PANTHER" id="PTHR43591">
    <property type="entry name" value="METHYLTRANSFERASE"/>
    <property type="match status" value="1"/>
</dbReference>
<dbReference type="SUPFAM" id="SSF53335">
    <property type="entry name" value="S-adenosyl-L-methionine-dependent methyltransferases"/>
    <property type="match status" value="1"/>
</dbReference>
<protein>
    <recommendedName>
        <fullName evidence="1">Methyltransferase domain-containing protein</fullName>
    </recommendedName>
</protein>
<dbReference type="Gene3D" id="3.40.50.150">
    <property type="entry name" value="Vaccinia Virus protein VP39"/>
    <property type="match status" value="1"/>
</dbReference>
<evidence type="ECO:0000313" key="3">
    <source>
        <dbReference type="Proteomes" id="UP001154252"/>
    </source>
</evidence>
<feature type="domain" description="Methyltransferase" evidence="1">
    <location>
        <begin position="114"/>
        <end position="214"/>
    </location>
</feature>
<sequence length="351" mass="39725">MDFLFVLAWRLEVWIFHHQDTRRRCWSPFDQLQIKPISVSTSLYSKMNLLPFQKLLSSLSRLFKIFANMGSISHQVYLLDRDEAETKRLNNQHRFLVDLSNLIHPSIPRDLTAVADIGTGTGVWLEDVAKVLPNKSAYLHGFDISSAQYPRGHQIQRPGQKPIPLSVHDALHPFPAEHRGRYDLVHIRLLTAGLKQADYTRVLANARALLKPNGWIQWEEVDHTAFCTDATPELAAITRLRECVIEAMLKLGLWPFAPQRVYDEISANGFADVVREAYTTAGKEHMRPFAKKWVAGVMRALVPPSMVVIGQAEDTTQARGIVDGLVREFEAHCESATALVNFSVTVGRRVN</sequence>
<dbReference type="Pfam" id="PF13649">
    <property type="entry name" value="Methyltransf_25"/>
    <property type="match status" value="1"/>
</dbReference>
<dbReference type="CDD" id="cd02440">
    <property type="entry name" value="AdoMet_MTases"/>
    <property type="match status" value="1"/>
</dbReference>
<dbReference type="Proteomes" id="UP001154252">
    <property type="component" value="Unassembled WGS sequence"/>
</dbReference>
<keyword evidence="3" id="KW-1185">Reference proteome</keyword>
<reference evidence="2" key="1">
    <citation type="submission" date="2021-07" db="EMBL/GenBank/DDBJ databases">
        <authorList>
            <person name="Branca A.L. A."/>
        </authorList>
    </citation>
    <scope>NUCLEOTIDE SEQUENCE</scope>
</reference>
<gene>
    <name evidence="2" type="ORF">PEGY_LOCUS3126</name>
</gene>
<dbReference type="InterPro" id="IPR029063">
    <property type="entry name" value="SAM-dependent_MTases_sf"/>
</dbReference>
<dbReference type="OrthoDB" id="417697at2759"/>
<dbReference type="PANTHER" id="PTHR43591:SF50">
    <property type="entry name" value="METHYLTRANSFERASE DOMAIN-CONTAINING PROTEIN-RELATED"/>
    <property type="match status" value="1"/>
</dbReference>
<accession>A0A9W4P350</accession>
<comment type="caution">
    <text evidence="2">The sequence shown here is derived from an EMBL/GenBank/DDBJ whole genome shotgun (WGS) entry which is preliminary data.</text>
</comment>
<dbReference type="EMBL" id="CAJVRC010000845">
    <property type="protein sequence ID" value="CAG8892396.1"/>
    <property type="molecule type" value="Genomic_DNA"/>
</dbReference>
<name>A0A9W4P350_9EURO</name>
<proteinExistence type="predicted"/>
<organism evidence="2 3">
    <name type="scientific">Penicillium egyptiacum</name>
    <dbReference type="NCBI Taxonomy" id="1303716"/>
    <lineage>
        <taxon>Eukaryota</taxon>
        <taxon>Fungi</taxon>
        <taxon>Dikarya</taxon>
        <taxon>Ascomycota</taxon>
        <taxon>Pezizomycotina</taxon>
        <taxon>Eurotiomycetes</taxon>
        <taxon>Eurotiomycetidae</taxon>
        <taxon>Eurotiales</taxon>
        <taxon>Aspergillaceae</taxon>
        <taxon>Penicillium</taxon>
    </lineage>
</organism>
<dbReference type="AlphaFoldDB" id="A0A9W4P350"/>